<dbReference type="WBParaSite" id="sdigi.contig263.g6829.t1">
    <property type="protein sequence ID" value="sdigi.contig263.g6829.t1"/>
    <property type="gene ID" value="sdigi.contig263.g6829"/>
</dbReference>
<feature type="chain" id="PRO_5037087952" evidence="2">
    <location>
        <begin position="20"/>
        <end position="232"/>
    </location>
</feature>
<feature type="compositionally biased region" description="Low complexity" evidence="1">
    <location>
        <begin position="135"/>
        <end position="150"/>
    </location>
</feature>
<dbReference type="Proteomes" id="UP000887581">
    <property type="component" value="Unplaced"/>
</dbReference>
<feature type="region of interest" description="Disordered" evidence="1">
    <location>
        <begin position="135"/>
        <end position="232"/>
    </location>
</feature>
<protein>
    <submittedName>
        <fullName evidence="4">Uncharacterized protein</fullName>
    </submittedName>
</protein>
<evidence type="ECO:0000313" key="4">
    <source>
        <dbReference type="WBParaSite" id="sdigi.contig263.g6829.t1"/>
    </source>
</evidence>
<keyword evidence="3" id="KW-1185">Reference proteome</keyword>
<feature type="compositionally biased region" description="Low complexity" evidence="1">
    <location>
        <begin position="164"/>
        <end position="204"/>
    </location>
</feature>
<dbReference type="PRINTS" id="PR01217">
    <property type="entry name" value="PRICHEXTENSN"/>
</dbReference>
<name>A0A915PMH5_9BILA</name>
<accession>A0A915PMH5</accession>
<proteinExistence type="predicted"/>
<organism evidence="3 4">
    <name type="scientific">Setaria digitata</name>
    <dbReference type="NCBI Taxonomy" id="48799"/>
    <lineage>
        <taxon>Eukaryota</taxon>
        <taxon>Metazoa</taxon>
        <taxon>Ecdysozoa</taxon>
        <taxon>Nematoda</taxon>
        <taxon>Chromadorea</taxon>
        <taxon>Rhabditida</taxon>
        <taxon>Spirurina</taxon>
        <taxon>Spiruromorpha</taxon>
        <taxon>Filarioidea</taxon>
        <taxon>Setariidae</taxon>
        <taxon>Setaria</taxon>
    </lineage>
</organism>
<sequence>MDYLLRWILLILVSEVAQCYIQVLPGSSFEQLKGKAKMWFGPAMPPMIPPFCYPMKPGQAPAQPAPVPPPPVPPAPAPVPAPPAPVPAPPAPVPGPAPAPAPAPAPPAGMPMYPKTPWWCPPMFQKAPVQIPMGPGVQYPYQQPQYQPMPQYQPQPQPQPQPYAPQYQPQPQVYQPQPQVYQPQPQHYQPHVPQQPQVGAGVVGSSFYGMPGEDSEPDVRGPLLDQFQATFT</sequence>
<dbReference type="AlphaFoldDB" id="A0A915PMH5"/>
<feature type="compositionally biased region" description="Pro residues" evidence="1">
    <location>
        <begin position="151"/>
        <end position="163"/>
    </location>
</feature>
<reference evidence="4" key="1">
    <citation type="submission" date="2022-11" db="UniProtKB">
        <authorList>
            <consortium name="WormBaseParasite"/>
        </authorList>
    </citation>
    <scope>IDENTIFICATION</scope>
</reference>
<evidence type="ECO:0000313" key="3">
    <source>
        <dbReference type="Proteomes" id="UP000887581"/>
    </source>
</evidence>
<feature type="signal peptide" evidence="2">
    <location>
        <begin position="1"/>
        <end position="19"/>
    </location>
</feature>
<evidence type="ECO:0000256" key="1">
    <source>
        <dbReference type="SAM" id="MobiDB-lite"/>
    </source>
</evidence>
<keyword evidence="2" id="KW-0732">Signal</keyword>
<evidence type="ECO:0000256" key="2">
    <source>
        <dbReference type="SAM" id="SignalP"/>
    </source>
</evidence>